<evidence type="ECO:0000313" key="1">
    <source>
        <dbReference type="EMBL" id="KUI59612.1"/>
    </source>
</evidence>
<dbReference type="Proteomes" id="UP000078576">
    <property type="component" value="Unassembled WGS sequence"/>
</dbReference>
<protein>
    <submittedName>
        <fullName evidence="1">Uncharacterized protein</fullName>
    </submittedName>
</protein>
<reference evidence="2" key="1">
    <citation type="submission" date="2014-12" db="EMBL/GenBank/DDBJ databases">
        <title>Genome Sequence of Valsa Canker Pathogens Uncovers a Specific Adaption of Colonization on Woody Bark.</title>
        <authorList>
            <person name="Yin Z."/>
            <person name="Liu H."/>
            <person name="Gao X."/>
            <person name="Li Z."/>
            <person name="Song N."/>
            <person name="Ke X."/>
            <person name="Dai Q."/>
            <person name="Wu Y."/>
            <person name="Sun Y."/>
            <person name="Xu J.-R."/>
            <person name="Kang Z.K."/>
            <person name="Wang L."/>
            <person name="Huang L."/>
        </authorList>
    </citation>
    <scope>NUCLEOTIDE SEQUENCE [LARGE SCALE GENOMIC DNA]</scope>
    <source>
        <strain evidence="2">SXYL134</strain>
    </source>
</reference>
<accession>A0A194V6L4</accession>
<name>A0A194V6L4_CYTMA</name>
<dbReference type="AlphaFoldDB" id="A0A194V6L4"/>
<organism evidence="1 2">
    <name type="scientific">Cytospora mali</name>
    <name type="common">Apple Valsa canker fungus</name>
    <name type="synonym">Valsa mali</name>
    <dbReference type="NCBI Taxonomy" id="578113"/>
    <lineage>
        <taxon>Eukaryota</taxon>
        <taxon>Fungi</taxon>
        <taxon>Dikarya</taxon>
        <taxon>Ascomycota</taxon>
        <taxon>Pezizomycotina</taxon>
        <taxon>Sordariomycetes</taxon>
        <taxon>Sordariomycetidae</taxon>
        <taxon>Diaporthales</taxon>
        <taxon>Cytosporaceae</taxon>
        <taxon>Cytospora</taxon>
    </lineage>
</organism>
<proteinExistence type="predicted"/>
<sequence length="83" mass="9273">MWPSDLVIEWTHRTQTSLFGMLVNQAETLDALMKAPKSLLDQMIPLSLIHHRQIQKIPSEIADVEQRAGPAVVEVAEDLAVAE</sequence>
<keyword evidence="2" id="KW-1185">Reference proteome</keyword>
<dbReference type="EMBL" id="KN714733">
    <property type="protein sequence ID" value="KUI59612.1"/>
    <property type="molecule type" value="Genomic_DNA"/>
</dbReference>
<evidence type="ECO:0000313" key="2">
    <source>
        <dbReference type="Proteomes" id="UP000078576"/>
    </source>
</evidence>
<gene>
    <name evidence="1" type="ORF">VP1G_11140</name>
</gene>